<dbReference type="GO" id="GO:0003676">
    <property type="term" value="F:nucleic acid binding"/>
    <property type="evidence" value="ECO:0007669"/>
    <property type="project" value="InterPro"/>
</dbReference>
<accession>A0AAW4W5S7</accession>
<dbReference type="EMBL" id="JAJEPX010000009">
    <property type="protein sequence ID" value="MCC2176460.1"/>
    <property type="molecule type" value="Genomic_DNA"/>
</dbReference>
<proteinExistence type="predicted"/>
<dbReference type="Gene3D" id="3.30.70.2330">
    <property type="match status" value="1"/>
</dbReference>
<keyword evidence="5" id="KW-1185">Reference proteome</keyword>
<protein>
    <submittedName>
        <fullName evidence="4">HIRAN domain-containing protein</fullName>
    </submittedName>
</protein>
<organism evidence="4 5">
    <name type="scientific">Agathobaculum butyriciproducens</name>
    <dbReference type="NCBI Taxonomy" id="1628085"/>
    <lineage>
        <taxon>Bacteria</taxon>
        <taxon>Bacillati</taxon>
        <taxon>Bacillota</taxon>
        <taxon>Clostridia</taxon>
        <taxon>Eubacteriales</taxon>
        <taxon>Butyricicoccaceae</taxon>
        <taxon>Agathobaculum</taxon>
    </lineage>
</organism>
<dbReference type="AlphaFoldDB" id="A0AAW4W5S7"/>
<name>A0AAW4W5S7_9FIRM</name>
<evidence type="ECO:0000256" key="2">
    <source>
        <dbReference type="ARBA" id="ARBA00022801"/>
    </source>
</evidence>
<dbReference type="Pfam" id="PF08797">
    <property type="entry name" value="HIRAN"/>
    <property type="match status" value="1"/>
</dbReference>
<keyword evidence="2" id="KW-0378">Hydrolase</keyword>
<evidence type="ECO:0000259" key="3">
    <source>
        <dbReference type="Pfam" id="PF08797"/>
    </source>
</evidence>
<sequence length="130" mass="14978">MAKNKNIFVTITGFQHYYGREPFQIGNLIRCAKEPGNPYDSDAIRAFLPYIGKVGYIANSPQTKAGGTESASRIYERVPKRFYVRVLFTTCTKIICRVEFGDMSDLNAELESQTEDKWDDWDDEDDEIQF</sequence>
<dbReference type="Proteomes" id="UP001298753">
    <property type="component" value="Unassembled WGS sequence"/>
</dbReference>
<comment type="caution">
    <text evidence="4">The sequence shown here is derived from an EMBL/GenBank/DDBJ whole genome shotgun (WGS) entry which is preliminary data.</text>
</comment>
<evidence type="ECO:0000256" key="1">
    <source>
        <dbReference type="ARBA" id="ARBA00022723"/>
    </source>
</evidence>
<reference evidence="4 5" key="1">
    <citation type="submission" date="2021-10" db="EMBL/GenBank/DDBJ databases">
        <title>Anaerobic single-cell dispensing facilitates the cultivation of human gut bacteria.</title>
        <authorList>
            <person name="Afrizal A."/>
        </authorList>
    </citation>
    <scope>NUCLEOTIDE SEQUENCE [LARGE SCALE GENOMIC DNA]</scope>
    <source>
        <strain evidence="4 5">CLA-AA-H270</strain>
    </source>
</reference>
<dbReference type="RefSeq" id="WP_118360943.1">
    <property type="nucleotide sequence ID" value="NZ_JAJCKJ010000015.1"/>
</dbReference>
<keyword evidence="1" id="KW-0479">Metal-binding</keyword>
<dbReference type="InterPro" id="IPR014905">
    <property type="entry name" value="HIRAN"/>
</dbReference>
<evidence type="ECO:0000313" key="5">
    <source>
        <dbReference type="Proteomes" id="UP001298753"/>
    </source>
</evidence>
<dbReference type="GeneID" id="98660025"/>
<feature type="domain" description="HIRAN" evidence="3">
    <location>
        <begin position="6"/>
        <end position="59"/>
    </location>
</feature>
<evidence type="ECO:0000313" key="4">
    <source>
        <dbReference type="EMBL" id="MCC2176460.1"/>
    </source>
</evidence>
<dbReference type="GO" id="GO:0008270">
    <property type="term" value="F:zinc ion binding"/>
    <property type="evidence" value="ECO:0007669"/>
    <property type="project" value="InterPro"/>
</dbReference>
<dbReference type="GO" id="GO:0016818">
    <property type="term" value="F:hydrolase activity, acting on acid anhydrides, in phosphorus-containing anhydrides"/>
    <property type="evidence" value="ECO:0007669"/>
    <property type="project" value="InterPro"/>
</dbReference>
<gene>
    <name evidence="4" type="ORF">LKD22_04845</name>
</gene>